<gene>
    <name evidence="2" type="ORF">B0J15DRAFT_548736</name>
</gene>
<dbReference type="OrthoDB" id="10670991at2759"/>
<feature type="region of interest" description="Disordered" evidence="1">
    <location>
        <begin position="103"/>
        <end position="170"/>
    </location>
</feature>
<proteinExistence type="predicted"/>
<feature type="compositionally biased region" description="Basic and acidic residues" evidence="1">
    <location>
        <begin position="155"/>
        <end position="170"/>
    </location>
</feature>
<comment type="caution">
    <text evidence="2">The sequence shown here is derived from an EMBL/GenBank/DDBJ whole genome shotgun (WGS) entry which is preliminary data.</text>
</comment>
<evidence type="ECO:0000313" key="3">
    <source>
        <dbReference type="Proteomes" id="UP000736672"/>
    </source>
</evidence>
<name>A0A9P9HJ55_FUSSL</name>
<keyword evidence="3" id="KW-1185">Reference proteome</keyword>
<reference evidence="2" key="1">
    <citation type="journal article" date="2021" name="Nat. Commun.">
        <title>Genetic determinants of endophytism in the Arabidopsis root mycobiome.</title>
        <authorList>
            <person name="Mesny F."/>
            <person name="Miyauchi S."/>
            <person name="Thiergart T."/>
            <person name="Pickel B."/>
            <person name="Atanasova L."/>
            <person name="Karlsson M."/>
            <person name="Huettel B."/>
            <person name="Barry K.W."/>
            <person name="Haridas S."/>
            <person name="Chen C."/>
            <person name="Bauer D."/>
            <person name="Andreopoulos W."/>
            <person name="Pangilinan J."/>
            <person name="LaButti K."/>
            <person name="Riley R."/>
            <person name="Lipzen A."/>
            <person name="Clum A."/>
            <person name="Drula E."/>
            <person name="Henrissat B."/>
            <person name="Kohler A."/>
            <person name="Grigoriev I.V."/>
            <person name="Martin F.M."/>
            <person name="Hacquard S."/>
        </authorList>
    </citation>
    <scope>NUCLEOTIDE SEQUENCE</scope>
    <source>
        <strain evidence="2">FSSC 5 MPI-SDFR-AT-0091</strain>
    </source>
</reference>
<dbReference type="AlphaFoldDB" id="A0A9P9HJ55"/>
<dbReference type="EMBL" id="JAGTJS010000009">
    <property type="protein sequence ID" value="KAH7258603.1"/>
    <property type="molecule type" value="Genomic_DNA"/>
</dbReference>
<accession>A0A9P9HJ55</accession>
<organism evidence="2 3">
    <name type="scientific">Fusarium solani</name>
    <name type="common">Filamentous fungus</name>
    <dbReference type="NCBI Taxonomy" id="169388"/>
    <lineage>
        <taxon>Eukaryota</taxon>
        <taxon>Fungi</taxon>
        <taxon>Dikarya</taxon>
        <taxon>Ascomycota</taxon>
        <taxon>Pezizomycotina</taxon>
        <taxon>Sordariomycetes</taxon>
        <taxon>Hypocreomycetidae</taxon>
        <taxon>Hypocreales</taxon>
        <taxon>Nectriaceae</taxon>
        <taxon>Fusarium</taxon>
        <taxon>Fusarium solani species complex</taxon>
    </lineage>
</organism>
<protein>
    <submittedName>
        <fullName evidence="2">Uncharacterized protein</fullName>
    </submittedName>
</protein>
<evidence type="ECO:0000256" key="1">
    <source>
        <dbReference type="SAM" id="MobiDB-lite"/>
    </source>
</evidence>
<sequence>MSSADRKIWLENSTKLETTNSTSLIANHRLTRRATPSWAALTLLKIMFGMDTFLATKAAIKSQNAFPTSEMSKWKPNEDGPIKARVFRASQHYKELSKAVLKAIKESEKPQPQPSGSQPQLRALKTPRRRSRSALTKGNRWLRQAAVRARTSPGNHEEFKEEAAKTKLLE</sequence>
<evidence type="ECO:0000313" key="2">
    <source>
        <dbReference type="EMBL" id="KAH7258603.1"/>
    </source>
</evidence>
<dbReference type="Proteomes" id="UP000736672">
    <property type="component" value="Unassembled WGS sequence"/>
</dbReference>